<dbReference type="EMBL" id="JAECVW010000001">
    <property type="protein sequence ID" value="MBH8593928.1"/>
    <property type="molecule type" value="Genomic_DNA"/>
</dbReference>
<evidence type="ECO:0000313" key="9">
    <source>
        <dbReference type="Proteomes" id="UP000633619"/>
    </source>
</evidence>
<comment type="caution">
    <text evidence="8">The sequence shown here is derived from an EMBL/GenBank/DDBJ whole genome shotgun (WGS) entry which is preliminary data.</text>
</comment>
<dbReference type="RefSeq" id="WP_181731018.1">
    <property type="nucleotide sequence ID" value="NZ_JACEIR010000001.1"/>
</dbReference>
<keyword evidence="4 5" id="KW-0067">ATP-binding</keyword>
<evidence type="ECO:0000256" key="2">
    <source>
        <dbReference type="ARBA" id="ARBA00022801"/>
    </source>
</evidence>
<feature type="binding site" evidence="5">
    <location>
        <begin position="232"/>
        <end position="239"/>
    </location>
    <ligand>
        <name>ATP</name>
        <dbReference type="ChEBI" id="CHEBI:30616"/>
    </ligand>
</feature>
<keyword evidence="1 5" id="KW-0547">Nucleotide-binding</keyword>
<keyword evidence="3 5" id="KW-0347">Helicase</keyword>
<keyword evidence="2 5" id="KW-0378">Hydrolase</keyword>
<dbReference type="GO" id="GO:0003677">
    <property type="term" value="F:DNA binding"/>
    <property type="evidence" value="ECO:0007669"/>
    <property type="project" value="InterPro"/>
</dbReference>
<reference evidence="8 9" key="1">
    <citation type="submission" date="2020-12" db="EMBL/GenBank/DDBJ databases">
        <title>WGS of Thermoactinomyces spp.</title>
        <authorList>
            <person name="Cheng K."/>
        </authorList>
    </citation>
    <scope>NUCLEOTIDE SEQUENCE [LARGE SCALE GENOMIC DNA]</scope>
    <source>
        <strain evidence="9">CICC 10671\DSM 43846</strain>
    </source>
</reference>
<dbReference type="InterPro" id="IPR014016">
    <property type="entry name" value="UvrD-like_ATP-bd"/>
</dbReference>
<dbReference type="GO" id="GO:0043138">
    <property type="term" value="F:3'-5' DNA helicase activity"/>
    <property type="evidence" value="ECO:0007669"/>
    <property type="project" value="UniProtKB-EC"/>
</dbReference>
<evidence type="ECO:0000313" key="8">
    <source>
        <dbReference type="EMBL" id="MBH8593928.1"/>
    </source>
</evidence>
<dbReference type="SUPFAM" id="SSF52540">
    <property type="entry name" value="P-loop containing nucleoside triphosphate hydrolases"/>
    <property type="match status" value="1"/>
</dbReference>
<protein>
    <submittedName>
        <fullName evidence="8">AAA family ATPase</fullName>
    </submittedName>
</protein>
<evidence type="ECO:0000256" key="5">
    <source>
        <dbReference type="PROSITE-ProRule" id="PRU00560"/>
    </source>
</evidence>
<dbReference type="GO" id="GO:0016787">
    <property type="term" value="F:hydrolase activity"/>
    <property type="evidence" value="ECO:0007669"/>
    <property type="project" value="UniProtKB-UniRule"/>
</dbReference>
<feature type="coiled-coil region" evidence="6">
    <location>
        <begin position="19"/>
        <end position="46"/>
    </location>
</feature>
<dbReference type="PROSITE" id="PS51198">
    <property type="entry name" value="UVRD_HELICASE_ATP_BIND"/>
    <property type="match status" value="1"/>
</dbReference>
<sequence>MENSKRVWQEEQERVDRVIDEIDGRLSSLEQQASEVKSDIVDIRKNFWDDVRINFADEVETTETVVSIKQQAEVLAERERRHRTAQKQVQVLKKMKSSPYFGRIDFTEHGEEKESIYLGIASLVDEQKNEFLIYDWRAPVCSLYYDYPPGPARYETPGGTVEGVIGLKRQFLIKNGIIESLFDTGITIGDQLLQEVLGKRSDSQMKNIVATIQREQNRIIRNEKSRLVIVQGAAGSGKTSAALQRVAYLLYRYRNSLKAENILLFSPNPMFNRYVSTVLPELGEENMQQTTFQELLEHQLKNLLKVEDPFLQIEYTLTAHQEDGYEARIAGIRYKASRAYIRFLDRYLSYLGQHGALIFRDIPFRGGTLIPAGEIKAHFASLDSSIPLTHRISLVKDRLMAELKKRAREEVKKDWVDEEIQWMNPADYIRADQALQKDKHFTSDTFDDLERERHWLAKKVVQKHIKPAVRMVKKLRFLDIPAIYRQLFADPNLAPDALGVTDLPETWPDICRQTVAKLEKKELFYEDATPLLYLKTRLEGLETNRSIRHVFIDEAQDYSPFQFFFLKRLFPRSKMTILGDFNQAVFSHTPVHHNMAELSSLYGKEQTELVELKRSYRSTFPIIEFTRHLAENKEAIEPFERPGLKPTVTEVQNRKELHSRILRRIEMLQKDGHETIAVICKTAAESQKVFEALNKATAGPVQRITKESVEFRPGILVIPVYLAKGIEFDAVILYDASGNQYHRENERKLLYTACTRAMHALHLYCLGQMSPFIKAAPRNTYILEHQ</sequence>
<dbReference type="Proteomes" id="UP000633619">
    <property type="component" value="Unassembled WGS sequence"/>
</dbReference>
<dbReference type="AlphaFoldDB" id="A0A8I1AD86"/>
<proteinExistence type="predicted"/>
<dbReference type="Gene3D" id="3.40.50.300">
    <property type="entry name" value="P-loop containing nucleotide triphosphate hydrolases"/>
    <property type="match status" value="3"/>
</dbReference>
<dbReference type="NCBIfam" id="NF041464">
    <property type="entry name" value="HelD_BACSU"/>
    <property type="match status" value="1"/>
</dbReference>
<dbReference type="PANTHER" id="PTHR11070:SF17">
    <property type="entry name" value="DNA HELICASE IV"/>
    <property type="match status" value="1"/>
</dbReference>
<organism evidence="8 9">
    <name type="scientific">Thermoactinomyces intermedius</name>
    <dbReference type="NCBI Taxonomy" id="2024"/>
    <lineage>
        <taxon>Bacteria</taxon>
        <taxon>Bacillati</taxon>
        <taxon>Bacillota</taxon>
        <taxon>Bacilli</taxon>
        <taxon>Bacillales</taxon>
        <taxon>Thermoactinomycetaceae</taxon>
        <taxon>Thermoactinomyces</taxon>
    </lineage>
</organism>
<dbReference type="GO" id="GO:0005829">
    <property type="term" value="C:cytosol"/>
    <property type="evidence" value="ECO:0007669"/>
    <property type="project" value="TreeGrafter"/>
</dbReference>
<evidence type="ECO:0000256" key="3">
    <source>
        <dbReference type="ARBA" id="ARBA00022806"/>
    </source>
</evidence>
<gene>
    <name evidence="8" type="ORF">I8U20_01130</name>
</gene>
<dbReference type="InterPro" id="IPR027417">
    <property type="entry name" value="P-loop_NTPase"/>
</dbReference>
<dbReference type="InterPro" id="IPR000212">
    <property type="entry name" value="DNA_helicase_UvrD/REP"/>
</dbReference>
<evidence type="ECO:0000256" key="4">
    <source>
        <dbReference type="ARBA" id="ARBA00022840"/>
    </source>
</evidence>
<dbReference type="GO" id="GO:0000725">
    <property type="term" value="P:recombinational repair"/>
    <property type="evidence" value="ECO:0007669"/>
    <property type="project" value="TreeGrafter"/>
</dbReference>
<dbReference type="PANTHER" id="PTHR11070">
    <property type="entry name" value="UVRD / RECB / PCRA DNA HELICASE FAMILY MEMBER"/>
    <property type="match status" value="1"/>
</dbReference>
<dbReference type="Pfam" id="PF00580">
    <property type="entry name" value="UvrD-helicase"/>
    <property type="match status" value="1"/>
</dbReference>
<accession>A0A8I1AD86</accession>
<dbReference type="Pfam" id="PF13538">
    <property type="entry name" value="UvrD_C_2"/>
    <property type="match status" value="1"/>
</dbReference>
<evidence type="ECO:0000256" key="1">
    <source>
        <dbReference type="ARBA" id="ARBA00022741"/>
    </source>
</evidence>
<evidence type="ECO:0000256" key="6">
    <source>
        <dbReference type="SAM" id="Coils"/>
    </source>
</evidence>
<keyword evidence="9" id="KW-1185">Reference proteome</keyword>
<evidence type="ECO:0000259" key="7">
    <source>
        <dbReference type="PROSITE" id="PS51198"/>
    </source>
</evidence>
<dbReference type="InterPro" id="IPR048228">
    <property type="entry name" value="HelD_bacillota"/>
</dbReference>
<name>A0A8I1AD86_THEIN</name>
<dbReference type="GO" id="GO:0005524">
    <property type="term" value="F:ATP binding"/>
    <property type="evidence" value="ECO:0007669"/>
    <property type="project" value="UniProtKB-UniRule"/>
</dbReference>
<dbReference type="InterPro" id="IPR027785">
    <property type="entry name" value="UvrD-like_helicase_C"/>
</dbReference>
<keyword evidence="6" id="KW-0175">Coiled coil</keyword>
<feature type="domain" description="UvrD-like helicase ATP-binding" evidence="7">
    <location>
        <begin position="211"/>
        <end position="619"/>
    </location>
</feature>